<dbReference type="PANTHER" id="PTHR12899">
    <property type="entry name" value="39S RIBOSOMAL PROTEIN L18, MITOCHONDRIAL"/>
    <property type="match status" value="1"/>
</dbReference>
<dbReference type="InterPro" id="IPR005484">
    <property type="entry name" value="Ribosomal_uL18_bac/plant/anim"/>
</dbReference>
<evidence type="ECO:0000256" key="4">
    <source>
        <dbReference type="ARBA" id="ARBA00022980"/>
    </source>
</evidence>
<comment type="subunit">
    <text evidence="7">Part of the 50S ribosomal subunit; part of the 5S rRNA/L5/L18/L25 subcomplex. Contacts the 5S and 23S rRNAs.</text>
</comment>
<organism evidence="8 9">
    <name type="scientific">Gracilibacillus salinarum</name>
    <dbReference type="NCBI Taxonomy" id="2932255"/>
    <lineage>
        <taxon>Bacteria</taxon>
        <taxon>Bacillati</taxon>
        <taxon>Bacillota</taxon>
        <taxon>Bacilli</taxon>
        <taxon>Bacillales</taxon>
        <taxon>Bacillaceae</taxon>
        <taxon>Gracilibacillus</taxon>
    </lineage>
</organism>
<evidence type="ECO:0000313" key="9">
    <source>
        <dbReference type="Proteomes" id="UP000831537"/>
    </source>
</evidence>
<evidence type="ECO:0000313" key="8">
    <source>
        <dbReference type="EMBL" id="UOQ83926.1"/>
    </source>
</evidence>
<reference evidence="8 9" key="1">
    <citation type="submission" date="2022-04" db="EMBL/GenBank/DDBJ databases">
        <title>Gracilibacillus sp. isolated from saltern.</title>
        <authorList>
            <person name="Won M."/>
            <person name="Lee C.-M."/>
            <person name="Woen H.-Y."/>
            <person name="Kwon S.-W."/>
        </authorList>
    </citation>
    <scope>NUCLEOTIDE SEQUENCE [LARGE SCALE GENOMIC DNA]</scope>
    <source>
        <strain evidence="8 9">SSPM10-3</strain>
    </source>
</reference>
<protein>
    <recommendedName>
        <fullName evidence="6 7">Large ribosomal subunit protein uL18</fullName>
    </recommendedName>
</protein>
<name>A0ABY4GIB9_9BACI</name>
<dbReference type="CDD" id="cd00432">
    <property type="entry name" value="Ribosomal_L18_L5e"/>
    <property type="match status" value="1"/>
</dbReference>
<dbReference type="PANTHER" id="PTHR12899:SF3">
    <property type="entry name" value="LARGE RIBOSOMAL SUBUNIT PROTEIN UL18M"/>
    <property type="match status" value="1"/>
</dbReference>
<comment type="similarity">
    <text evidence="1 7">Belongs to the universal ribosomal protein uL18 family.</text>
</comment>
<dbReference type="EMBL" id="CP095071">
    <property type="protein sequence ID" value="UOQ83926.1"/>
    <property type="molecule type" value="Genomic_DNA"/>
</dbReference>
<keyword evidence="3 7" id="KW-0694">RNA-binding</keyword>
<keyword evidence="2 7" id="KW-0699">rRNA-binding</keyword>
<accession>A0ABY4GIB9</accession>
<dbReference type="InterPro" id="IPR057268">
    <property type="entry name" value="Ribosomal_L18"/>
</dbReference>
<gene>
    <name evidence="7 8" type="primary">rplR</name>
    <name evidence="8" type="ORF">MUN87_14435</name>
</gene>
<evidence type="ECO:0000256" key="2">
    <source>
        <dbReference type="ARBA" id="ARBA00022730"/>
    </source>
</evidence>
<evidence type="ECO:0000256" key="6">
    <source>
        <dbReference type="ARBA" id="ARBA00035197"/>
    </source>
</evidence>
<evidence type="ECO:0000256" key="3">
    <source>
        <dbReference type="ARBA" id="ARBA00022884"/>
    </source>
</evidence>
<sequence>MITKPDKNSVRKKRHMRVRKNLFGTQERPRLNVFRSNKHIYAQLIDDVNNVTVASASTVDNELNLDTTGNVDAAKQVGELLAKRAIDNGFKNVVFDRGGYLYHGRVKSLADAAREAGLEF</sequence>
<keyword evidence="5 7" id="KW-0687">Ribonucleoprotein</keyword>
<dbReference type="HAMAP" id="MF_01337_B">
    <property type="entry name" value="Ribosomal_uL18_B"/>
    <property type="match status" value="1"/>
</dbReference>
<evidence type="ECO:0000256" key="5">
    <source>
        <dbReference type="ARBA" id="ARBA00023274"/>
    </source>
</evidence>
<dbReference type="NCBIfam" id="TIGR00060">
    <property type="entry name" value="L18_bact"/>
    <property type="match status" value="1"/>
</dbReference>
<dbReference type="Proteomes" id="UP000831537">
    <property type="component" value="Chromosome"/>
</dbReference>
<keyword evidence="4 7" id="KW-0689">Ribosomal protein</keyword>
<dbReference type="InterPro" id="IPR004389">
    <property type="entry name" value="Ribosomal_uL18_bac-type"/>
</dbReference>
<evidence type="ECO:0000256" key="1">
    <source>
        <dbReference type="ARBA" id="ARBA00007116"/>
    </source>
</evidence>
<evidence type="ECO:0000256" key="7">
    <source>
        <dbReference type="HAMAP-Rule" id="MF_01337"/>
    </source>
</evidence>
<dbReference type="SUPFAM" id="SSF53137">
    <property type="entry name" value="Translational machinery components"/>
    <property type="match status" value="1"/>
</dbReference>
<dbReference type="RefSeq" id="WP_244741203.1">
    <property type="nucleotide sequence ID" value="NZ_CP095071.1"/>
</dbReference>
<comment type="function">
    <text evidence="7">This is one of the proteins that bind and probably mediate the attachment of the 5S RNA into the large ribosomal subunit, where it forms part of the central protuberance.</text>
</comment>
<dbReference type="Gene3D" id="3.30.420.100">
    <property type="match status" value="1"/>
</dbReference>
<proteinExistence type="inferred from homology"/>
<keyword evidence="9" id="KW-1185">Reference proteome</keyword>
<dbReference type="Pfam" id="PF00861">
    <property type="entry name" value="Ribosomal_L18p"/>
    <property type="match status" value="1"/>
</dbReference>
<dbReference type="GO" id="GO:0005840">
    <property type="term" value="C:ribosome"/>
    <property type="evidence" value="ECO:0007669"/>
    <property type="project" value="UniProtKB-KW"/>
</dbReference>